<dbReference type="Proteomes" id="UP001458880">
    <property type="component" value="Unassembled WGS sequence"/>
</dbReference>
<reference evidence="1 2" key="1">
    <citation type="journal article" date="2024" name="BMC Genomics">
        <title>De novo assembly and annotation of Popillia japonica's genome with initial clues to its potential as an invasive pest.</title>
        <authorList>
            <person name="Cucini C."/>
            <person name="Boschi S."/>
            <person name="Funari R."/>
            <person name="Cardaioli E."/>
            <person name="Iannotti N."/>
            <person name="Marturano G."/>
            <person name="Paoli F."/>
            <person name="Bruttini M."/>
            <person name="Carapelli A."/>
            <person name="Frati F."/>
            <person name="Nardi F."/>
        </authorList>
    </citation>
    <scope>NUCLEOTIDE SEQUENCE [LARGE SCALE GENOMIC DNA]</scope>
    <source>
        <strain evidence="1">DMR45628</strain>
    </source>
</reference>
<evidence type="ECO:0000313" key="1">
    <source>
        <dbReference type="EMBL" id="KAK9704212.1"/>
    </source>
</evidence>
<proteinExistence type="predicted"/>
<dbReference type="EMBL" id="JASPKY010000355">
    <property type="protein sequence ID" value="KAK9704212.1"/>
    <property type="molecule type" value="Genomic_DNA"/>
</dbReference>
<sequence>MEKTMARIHCRCQRSKYCRDRRDEILNQDEEDVTPDDLLQSFSAAAYDVTEHTEHVTEITNLELPATVSLIDKAMDIFTDPDNDEGRSINLMIAVAKDVQCYKDLYTVRKIKAKHQTLRTKT</sequence>
<keyword evidence="2" id="KW-1185">Reference proteome</keyword>
<organism evidence="1 2">
    <name type="scientific">Popillia japonica</name>
    <name type="common">Japanese beetle</name>
    <dbReference type="NCBI Taxonomy" id="7064"/>
    <lineage>
        <taxon>Eukaryota</taxon>
        <taxon>Metazoa</taxon>
        <taxon>Ecdysozoa</taxon>
        <taxon>Arthropoda</taxon>
        <taxon>Hexapoda</taxon>
        <taxon>Insecta</taxon>
        <taxon>Pterygota</taxon>
        <taxon>Neoptera</taxon>
        <taxon>Endopterygota</taxon>
        <taxon>Coleoptera</taxon>
        <taxon>Polyphaga</taxon>
        <taxon>Scarabaeiformia</taxon>
        <taxon>Scarabaeidae</taxon>
        <taxon>Rutelinae</taxon>
        <taxon>Popillia</taxon>
    </lineage>
</organism>
<dbReference type="AlphaFoldDB" id="A0AAW1JJP7"/>
<evidence type="ECO:0000313" key="2">
    <source>
        <dbReference type="Proteomes" id="UP001458880"/>
    </source>
</evidence>
<accession>A0AAW1JJP7</accession>
<gene>
    <name evidence="1" type="ORF">QE152_g28437</name>
</gene>
<name>A0AAW1JJP7_POPJA</name>
<comment type="caution">
    <text evidence="1">The sequence shown here is derived from an EMBL/GenBank/DDBJ whole genome shotgun (WGS) entry which is preliminary data.</text>
</comment>
<protein>
    <submittedName>
        <fullName evidence="1">Uncharacterized protein</fullName>
    </submittedName>
</protein>